<evidence type="ECO:0000313" key="2">
    <source>
        <dbReference type="EMBL" id="UTW08575.1"/>
    </source>
</evidence>
<dbReference type="SUPFAM" id="SSF159245">
    <property type="entry name" value="AttH-like"/>
    <property type="match status" value="1"/>
</dbReference>
<gene>
    <name evidence="2" type="ORF">KDW96_04405</name>
</gene>
<dbReference type="Pfam" id="PF17186">
    <property type="entry name" value="Lipocalin_9"/>
    <property type="match status" value="1"/>
</dbReference>
<evidence type="ECO:0000313" key="3">
    <source>
        <dbReference type="Proteomes" id="UP001059672"/>
    </source>
</evidence>
<proteinExistence type="predicted"/>
<dbReference type="Pfam" id="PF07143">
    <property type="entry name" value="CrtC"/>
    <property type="match status" value="1"/>
</dbReference>
<dbReference type="InterPro" id="IPR023374">
    <property type="entry name" value="AttH-like_dom_sf"/>
</dbReference>
<dbReference type="Gene3D" id="2.40.370.10">
    <property type="entry name" value="AttH-like domain"/>
    <property type="match status" value="2"/>
</dbReference>
<feature type="domain" description="AttH" evidence="1">
    <location>
        <begin position="61"/>
        <end position="233"/>
    </location>
</feature>
<evidence type="ECO:0000259" key="1">
    <source>
        <dbReference type="Pfam" id="PF07143"/>
    </source>
</evidence>
<accession>A0ABY5H8I4</accession>
<name>A0ABY5H8I4_9PSED</name>
<reference evidence="2" key="1">
    <citation type="submission" date="2021-04" db="EMBL/GenBank/DDBJ databases">
        <title>Oceanospirillales bacteria with DddD are important DMSP degraders in coastal seawater.</title>
        <authorList>
            <person name="Liu J."/>
        </authorList>
    </citation>
    <scope>NUCLEOTIDE SEQUENCE</scope>
    <source>
        <strain evidence="2">D13-4</strain>
    </source>
</reference>
<dbReference type="EMBL" id="CP073346">
    <property type="protein sequence ID" value="UTW08575.1"/>
    <property type="molecule type" value="Genomic_DNA"/>
</dbReference>
<keyword evidence="3" id="KW-1185">Reference proteome</keyword>
<dbReference type="PANTHER" id="PTHR38591:SF1">
    <property type="entry name" value="BLL1000 PROTEIN"/>
    <property type="match status" value="1"/>
</dbReference>
<organism evidence="2 3">
    <name type="scientific">Pseudomonas benzenivorans</name>
    <dbReference type="NCBI Taxonomy" id="556533"/>
    <lineage>
        <taxon>Bacteria</taxon>
        <taxon>Pseudomonadati</taxon>
        <taxon>Pseudomonadota</taxon>
        <taxon>Gammaproteobacteria</taxon>
        <taxon>Pseudomonadales</taxon>
        <taxon>Pseudomonadaceae</taxon>
        <taxon>Pseudomonas</taxon>
    </lineage>
</organism>
<dbReference type="InterPro" id="IPR010791">
    <property type="entry name" value="AttH_dom"/>
</dbReference>
<dbReference type="Proteomes" id="UP001059672">
    <property type="component" value="Chromosome"/>
</dbReference>
<dbReference type="PROSITE" id="PS51257">
    <property type="entry name" value="PROKAR_LIPOPROTEIN"/>
    <property type="match status" value="1"/>
</dbReference>
<protein>
    <submittedName>
        <fullName evidence="2">Iron ABC transporter permease</fullName>
    </submittedName>
</protein>
<dbReference type="RefSeq" id="WP_255839220.1">
    <property type="nucleotide sequence ID" value="NZ_CP073346.1"/>
</dbReference>
<dbReference type="PANTHER" id="PTHR38591">
    <property type="entry name" value="HYDROLASE"/>
    <property type="match status" value="1"/>
</dbReference>
<sequence>MNARRVGVALVGLLLLACEREAPPPQGFAGLGSAAEAFARVEPGRPLVFPADHGAHPDHRIEWWYLTANLKDRQGRAWGLQWTLFRNALRVGANAADWSNRQLWMGHAALTGPGGHRVAETFARGGVGQAGVESTPLRAWIDDWQLRSLSPEQDGLGELELRARGGDFAYRLRLTSDQGPVLHGRQGYSQKSGQGQASYYYSQPFLRVVGEVELDGQDYAVEGQAWLDREWSSQPLAADQRGWDWFSLHLDSGDKLMLFQLRHADGRHYRAGTWINADGSSQALQASDIQLTPTGHSQVAGRRLPTAWRLSIISKQLAIDTTPLQEQAWMATRFPYWEGPIRFGGSHSGVGYLEMTGY</sequence>